<name>A0A433UER1_9CYAN</name>
<evidence type="ECO:0000313" key="2">
    <source>
        <dbReference type="Proteomes" id="UP000271624"/>
    </source>
</evidence>
<accession>A0A433UER1</accession>
<dbReference type="EMBL" id="RSCL01000094">
    <property type="protein sequence ID" value="RUS92262.1"/>
    <property type="molecule type" value="Genomic_DNA"/>
</dbReference>
<organism evidence="1 2">
    <name type="scientific">Dulcicalothrix desertica PCC 7102</name>
    <dbReference type="NCBI Taxonomy" id="232991"/>
    <lineage>
        <taxon>Bacteria</taxon>
        <taxon>Bacillati</taxon>
        <taxon>Cyanobacteriota</taxon>
        <taxon>Cyanophyceae</taxon>
        <taxon>Nostocales</taxon>
        <taxon>Calotrichaceae</taxon>
        <taxon>Dulcicalothrix</taxon>
    </lineage>
</organism>
<proteinExistence type="predicted"/>
<sequence length="138" mass="16389">MQFNLPEEIYELYGWHNGNIDQLVFENFNFLPLKTALAAYYESLGEISYRNIVEAYFFEKSFPVFQLWSDSSVLLCVICDASNDYPIRMIDISCKDYSFLYRNLTDLILHVAEWYESAQYYDDAQTTFQLDSKYLIQI</sequence>
<evidence type="ECO:0008006" key="3">
    <source>
        <dbReference type="Google" id="ProtNLM"/>
    </source>
</evidence>
<comment type="caution">
    <text evidence="1">The sequence shown here is derived from an EMBL/GenBank/DDBJ whole genome shotgun (WGS) entry which is preliminary data.</text>
</comment>
<dbReference type="Proteomes" id="UP000271624">
    <property type="component" value="Unassembled WGS sequence"/>
</dbReference>
<evidence type="ECO:0000313" key="1">
    <source>
        <dbReference type="EMBL" id="RUS92262.1"/>
    </source>
</evidence>
<keyword evidence="2" id="KW-1185">Reference proteome</keyword>
<reference evidence="1" key="1">
    <citation type="submission" date="2018-12" db="EMBL/GenBank/DDBJ databases">
        <authorList>
            <person name="Will S."/>
            <person name="Neumann-Schaal M."/>
            <person name="Henke P."/>
        </authorList>
    </citation>
    <scope>NUCLEOTIDE SEQUENCE</scope>
    <source>
        <strain evidence="1">PCC 7102</strain>
    </source>
</reference>
<gene>
    <name evidence="1" type="ORF">DSM106972_099630</name>
</gene>
<dbReference type="OrthoDB" id="570816at2"/>
<protein>
    <recommendedName>
        <fullName evidence="3">Knr4/Smi1-like domain-containing protein</fullName>
    </recommendedName>
</protein>
<reference evidence="1" key="2">
    <citation type="journal article" date="2019" name="Genome Biol. Evol.">
        <title>Day and night: Metabolic profiles and evolutionary relationships of six axenic non-marine cyanobacteria.</title>
        <authorList>
            <person name="Will S.E."/>
            <person name="Henke P."/>
            <person name="Boedeker C."/>
            <person name="Huang S."/>
            <person name="Brinkmann H."/>
            <person name="Rohde M."/>
            <person name="Jarek M."/>
            <person name="Friedl T."/>
            <person name="Seufert S."/>
            <person name="Schumacher M."/>
            <person name="Overmann J."/>
            <person name="Neumann-Schaal M."/>
            <person name="Petersen J."/>
        </authorList>
    </citation>
    <scope>NUCLEOTIDE SEQUENCE [LARGE SCALE GENOMIC DNA]</scope>
    <source>
        <strain evidence="1">PCC 7102</strain>
    </source>
</reference>
<dbReference type="AlphaFoldDB" id="A0A433UER1"/>